<dbReference type="VEuPathDB" id="FungiDB:MYCFIDRAFT_176016"/>
<evidence type="ECO:0000313" key="2">
    <source>
        <dbReference type="EMBL" id="EME82470.1"/>
    </source>
</evidence>
<dbReference type="AlphaFoldDB" id="M2YXP3"/>
<dbReference type="EMBL" id="KB446559">
    <property type="protein sequence ID" value="EME82470.1"/>
    <property type="molecule type" value="Genomic_DNA"/>
</dbReference>
<keyword evidence="3" id="KW-1185">Reference proteome</keyword>
<dbReference type="Proteomes" id="UP000016932">
    <property type="component" value="Unassembled WGS sequence"/>
</dbReference>
<dbReference type="GeneID" id="19333482"/>
<dbReference type="RefSeq" id="XP_007927828.1">
    <property type="nucleotide sequence ID" value="XM_007929637.1"/>
</dbReference>
<sequence>MNTPRGRMERIPELRQMLPPIMNHDTIVKPSEIIILDSFRESSYQARVLEGFGSIRARRKKTHEVVQKEKSRVRLLVLQTAVREDFGSKGKGKDQSHVLAARLPMVPGVQEGFFRMRPSGGSEASRHEDTMAWLVSYREDTETYSYSRIVGGGRESETAITMVVYEVEGTKALRSRWEWSDAAWLSWWSRSGRRQRRASAFVIAQRGGGDGDGDDDGRCDDGHVLGDWAHADHIFIAGADNEAVFGVVLAGERRRNQDGWLLGGPLEFAQRWLRKGSCIPGSFPDNFTNSTTWSDAGTEQLLKGASKGKERHTSGTRDWPRATPWSAPTESGGIHVRAHMQFRASCILMCRPCARPLPAKAGACAAASFILDSRVSSSPLFPTQRAFAPLLPPLALPSITDVGPRAHSPCLEATSTLRSAAYLQQQHL</sequence>
<gene>
    <name evidence="2" type="ORF">MYCFIDRAFT_176016</name>
</gene>
<name>M2YXP3_PSEFD</name>
<accession>M2YXP3</accession>
<protein>
    <submittedName>
        <fullName evidence="2">Uncharacterized protein</fullName>
    </submittedName>
</protein>
<organism evidence="2 3">
    <name type="scientific">Pseudocercospora fijiensis (strain CIRAD86)</name>
    <name type="common">Black leaf streak disease fungus</name>
    <name type="synonym">Mycosphaerella fijiensis</name>
    <dbReference type="NCBI Taxonomy" id="383855"/>
    <lineage>
        <taxon>Eukaryota</taxon>
        <taxon>Fungi</taxon>
        <taxon>Dikarya</taxon>
        <taxon>Ascomycota</taxon>
        <taxon>Pezizomycotina</taxon>
        <taxon>Dothideomycetes</taxon>
        <taxon>Dothideomycetidae</taxon>
        <taxon>Mycosphaerellales</taxon>
        <taxon>Mycosphaerellaceae</taxon>
        <taxon>Pseudocercospora</taxon>
    </lineage>
</organism>
<evidence type="ECO:0000313" key="3">
    <source>
        <dbReference type="Proteomes" id="UP000016932"/>
    </source>
</evidence>
<evidence type="ECO:0000256" key="1">
    <source>
        <dbReference type="SAM" id="MobiDB-lite"/>
    </source>
</evidence>
<proteinExistence type="predicted"/>
<dbReference type="KEGG" id="pfj:MYCFIDRAFT_176016"/>
<feature type="region of interest" description="Disordered" evidence="1">
    <location>
        <begin position="305"/>
        <end position="330"/>
    </location>
</feature>
<feature type="compositionally biased region" description="Basic and acidic residues" evidence="1">
    <location>
        <begin position="307"/>
        <end position="320"/>
    </location>
</feature>
<reference evidence="2 3" key="1">
    <citation type="journal article" date="2012" name="PLoS Pathog.">
        <title>Diverse lifestyles and strategies of plant pathogenesis encoded in the genomes of eighteen Dothideomycetes fungi.</title>
        <authorList>
            <person name="Ohm R.A."/>
            <person name="Feau N."/>
            <person name="Henrissat B."/>
            <person name="Schoch C.L."/>
            <person name="Horwitz B.A."/>
            <person name="Barry K.W."/>
            <person name="Condon B.J."/>
            <person name="Copeland A.C."/>
            <person name="Dhillon B."/>
            <person name="Glaser F."/>
            <person name="Hesse C.N."/>
            <person name="Kosti I."/>
            <person name="LaButti K."/>
            <person name="Lindquist E.A."/>
            <person name="Lucas S."/>
            <person name="Salamov A.A."/>
            <person name="Bradshaw R.E."/>
            <person name="Ciuffetti L."/>
            <person name="Hamelin R.C."/>
            <person name="Kema G.H.J."/>
            <person name="Lawrence C."/>
            <person name="Scott J.A."/>
            <person name="Spatafora J.W."/>
            <person name="Turgeon B.G."/>
            <person name="de Wit P.J.G.M."/>
            <person name="Zhong S."/>
            <person name="Goodwin S.B."/>
            <person name="Grigoriev I.V."/>
        </authorList>
    </citation>
    <scope>NUCLEOTIDE SEQUENCE [LARGE SCALE GENOMIC DNA]</scope>
    <source>
        <strain evidence="2 3">CIRAD86</strain>
    </source>
</reference>
<dbReference type="HOGENOM" id="CLU_641122_0_0_1"/>